<gene>
    <name evidence="2" type="ORF">COLO4_04693</name>
</gene>
<evidence type="ECO:0000313" key="3">
    <source>
        <dbReference type="Proteomes" id="UP000187203"/>
    </source>
</evidence>
<keyword evidence="3" id="KW-1185">Reference proteome</keyword>
<organism evidence="2 3">
    <name type="scientific">Corchorus olitorius</name>
    <dbReference type="NCBI Taxonomy" id="93759"/>
    <lineage>
        <taxon>Eukaryota</taxon>
        <taxon>Viridiplantae</taxon>
        <taxon>Streptophyta</taxon>
        <taxon>Embryophyta</taxon>
        <taxon>Tracheophyta</taxon>
        <taxon>Spermatophyta</taxon>
        <taxon>Magnoliopsida</taxon>
        <taxon>eudicotyledons</taxon>
        <taxon>Gunneridae</taxon>
        <taxon>Pentapetalae</taxon>
        <taxon>rosids</taxon>
        <taxon>malvids</taxon>
        <taxon>Malvales</taxon>
        <taxon>Malvaceae</taxon>
        <taxon>Grewioideae</taxon>
        <taxon>Apeibeae</taxon>
        <taxon>Corchorus</taxon>
    </lineage>
</organism>
<dbReference type="AlphaFoldDB" id="A0A1R3KT40"/>
<proteinExistence type="predicted"/>
<evidence type="ECO:0000313" key="2">
    <source>
        <dbReference type="EMBL" id="OMP10236.1"/>
    </source>
</evidence>
<reference evidence="3" key="1">
    <citation type="submission" date="2013-09" db="EMBL/GenBank/DDBJ databases">
        <title>Corchorus olitorius genome sequencing.</title>
        <authorList>
            <person name="Alam M."/>
            <person name="Haque M.S."/>
            <person name="Islam M.S."/>
            <person name="Emdad E.M."/>
            <person name="Islam M.M."/>
            <person name="Ahmed B."/>
            <person name="Halim A."/>
            <person name="Hossen Q.M.M."/>
            <person name="Hossain M.Z."/>
            <person name="Ahmed R."/>
            <person name="Khan M.M."/>
            <person name="Islam R."/>
            <person name="Rashid M.M."/>
            <person name="Khan S.A."/>
            <person name="Rahman M.S."/>
            <person name="Alam M."/>
            <person name="Yahiya A.S."/>
            <person name="Khan M.S."/>
            <person name="Azam M.S."/>
            <person name="Haque T."/>
            <person name="Lashkar M.Z.H."/>
            <person name="Akhand A.I."/>
            <person name="Morshed G."/>
            <person name="Roy S."/>
            <person name="Uddin K.S."/>
            <person name="Rabeya T."/>
            <person name="Hossain A.S."/>
            <person name="Chowdhury A."/>
            <person name="Snigdha A.R."/>
            <person name="Mortoza M.S."/>
            <person name="Matin S.A."/>
            <person name="Hoque S.M.E."/>
            <person name="Islam M.K."/>
            <person name="Roy D.K."/>
            <person name="Haider R."/>
            <person name="Moosa M.M."/>
            <person name="Elias S.M."/>
            <person name="Hasan A.M."/>
            <person name="Jahan S."/>
            <person name="Shafiuddin M."/>
            <person name="Mahmood N."/>
            <person name="Shommy N.S."/>
        </authorList>
    </citation>
    <scope>NUCLEOTIDE SEQUENCE [LARGE SCALE GENOMIC DNA]</scope>
    <source>
        <strain evidence="3">cv. O-4</strain>
    </source>
</reference>
<name>A0A1R3KT40_9ROSI</name>
<comment type="caution">
    <text evidence="2">The sequence shown here is derived from an EMBL/GenBank/DDBJ whole genome shotgun (WGS) entry which is preliminary data.</text>
</comment>
<keyword evidence="1" id="KW-0472">Membrane</keyword>
<accession>A0A1R3KT40</accession>
<keyword evidence="1" id="KW-0812">Transmembrane</keyword>
<sequence>MELESSRSLLLFFLFPNLALVLLKIASNRLKMALAKMNQPSPILTIQPPD</sequence>
<keyword evidence="1" id="KW-1133">Transmembrane helix</keyword>
<dbReference type="EMBL" id="AWUE01011968">
    <property type="protein sequence ID" value="OMP10236.1"/>
    <property type="molecule type" value="Genomic_DNA"/>
</dbReference>
<protein>
    <submittedName>
        <fullName evidence="2">Uncharacterized protein</fullName>
    </submittedName>
</protein>
<feature type="transmembrane region" description="Helical" evidence="1">
    <location>
        <begin position="6"/>
        <end position="26"/>
    </location>
</feature>
<dbReference type="Proteomes" id="UP000187203">
    <property type="component" value="Unassembled WGS sequence"/>
</dbReference>
<evidence type="ECO:0000256" key="1">
    <source>
        <dbReference type="SAM" id="Phobius"/>
    </source>
</evidence>